<proteinExistence type="predicted"/>
<evidence type="ECO:0000256" key="1">
    <source>
        <dbReference type="SAM" id="MobiDB-lite"/>
    </source>
</evidence>
<feature type="compositionally biased region" description="Basic and acidic residues" evidence="1">
    <location>
        <begin position="98"/>
        <end position="107"/>
    </location>
</feature>
<dbReference type="Proteomes" id="UP001597526">
    <property type="component" value="Unassembled WGS sequence"/>
</dbReference>
<evidence type="ECO:0000313" key="5">
    <source>
        <dbReference type="Proteomes" id="UP001597526"/>
    </source>
</evidence>
<sequence>MKIGNTKNIQAFKRWVVRYRNFAIALPIALILTSFFVVENVKKFNGSNDREQVRENGLNLELPGKQPDLDVKENTGLRTVQQNSEATENTLPPGPSMEDEKKSEKDSLQEIVKQLEALSLDIPKKLDGNPNSPSTQRTSTMTKVKEPLNDEEQKQRMVEQRLAYREMLQEGKEKIVGSTGNTPSRNGNMADETNTSGVFRAAVYRDQFILPGDNVELILLEDMVLGGKFFRKNTFVYALASIQGNRVLLDIDNINHVQVQVTVKDYRDGREGIYNKRAGELWREFSAEVSNDAIERASNSVVNDSGGLVRDMVSEVGTLLRSKRLKQRDRILLVNDHEVLLLME</sequence>
<keyword evidence="2" id="KW-0812">Transmembrane</keyword>
<evidence type="ECO:0000256" key="2">
    <source>
        <dbReference type="SAM" id="Phobius"/>
    </source>
</evidence>
<evidence type="ECO:0000259" key="3">
    <source>
        <dbReference type="Pfam" id="PF12508"/>
    </source>
</evidence>
<name>A0ABW5MSC7_9FLAO</name>
<keyword evidence="2" id="KW-1133">Transmembrane helix</keyword>
<comment type="caution">
    <text evidence="4">The sequence shown here is derived from an EMBL/GenBank/DDBJ whole genome shotgun (WGS) entry which is preliminary data.</text>
</comment>
<accession>A0ABW5MSC7</accession>
<keyword evidence="5" id="KW-1185">Reference proteome</keyword>
<keyword evidence="2" id="KW-0472">Membrane</keyword>
<gene>
    <name evidence="4" type="primary">traM</name>
    <name evidence="4" type="ORF">ACFSQJ_04215</name>
</gene>
<feature type="compositionally biased region" description="Polar residues" evidence="1">
    <location>
        <begin position="129"/>
        <end position="142"/>
    </location>
</feature>
<dbReference type="InterPro" id="IPR055407">
    <property type="entry name" value="TraM_C"/>
</dbReference>
<feature type="transmembrane region" description="Helical" evidence="2">
    <location>
        <begin position="21"/>
        <end position="38"/>
    </location>
</feature>
<protein>
    <submittedName>
        <fullName evidence="4">Conjugative transposon protein TraM</fullName>
    </submittedName>
</protein>
<dbReference type="EMBL" id="JBHULB010000007">
    <property type="protein sequence ID" value="MFD2586120.1"/>
    <property type="molecule type" value="Genomic_DNA"/>
</dbReference>
<feature type="region of interest" description="Disordered" evidence="1">
    <location>
        <begin position="119"/>
        <end position="146"/>
    </location>
</feature>
<dbReference type="RefSeq" id="WP_377765829.1">
    <property type="nucleotide sequence ID" value="NZ_JBHULB010000007.1"/>
</dbReference>
<organism evidence="4 5">
    <name type="scientific">Croceitalea marina</name>
    <dbReference type="NCBI Taxonomy" id="1775166"/>
    <lineage>
        <taxon>Bacteria</taxon>
        <taxon>Pseudomonadati</taxon>
        <taxon>Bacteroidota</taxon>
        <taxon>Flavobacteriia</taxon>
        <taxon>Flavobacteriales</taxon>
        <taxon>Flavobacteriaceae</taxon>
        <taxon>Croceitalea</taxon>
    </lineage>
</organism>
<feature type="domain" description="Conjugative transposon TraM C-terminal" evidence="3">
    <location>
        <begin position="200"/>
        <end position="341"/>
    </location>
</feature>
<reference evidence="5" key="1">
    <citation type="journal article" date="2019" name="Int. J. Syst. Evol. Microbiol.">
        <title>The Global Catalogue of Microorganisms (GCM) 10K type strain sequencing project: providing services to taxonomists for standard genome sequencing and annotation.</title>
        <authorList>
            <consortium name="The Broad Institute Genomics Platform"/>
            <consortium name="The Broad Institute Genome Sequencing Center for Infectious Disease"/>
            <person name="Wu L."/>
            <person name="Ma J."/>
        </authorList>
    </citation>
    <scope>NUCLEOTIDE SEQUENCE [LARGE SCALE GENOMIC DNA]</scope>
    <source>
        <strain evidence="5">KCTC 52368</strain>
    </source>
</reference>
<dbReference type="Pfam" id="PF12508">
    <property type="entry name" value="Transposon_TraM"/>
    <property type="match status" value="1"/>
</dbReference>
<evidence type="ECO:0000313" key="4">
    <source>
        <dbReference type="EMBL" id="MFD2586120.1"/>
    </source>
</evidence>
<feature type="region of interest" description="Disordered" evidence="1">
    <location>
        <begin position="82"/>
        <end position="107"/>
    </location>
</feature>